<evidence type="ECO:0008006" key="10">
    <source>
        <dbReference type="Google" id="ProtNLM"/>
    </source>
</evidence>
<dbReference type="Pfam" id="PF02836">
    <property type="entry name" value="Glyco_hydro_2_C"/>
    <property type="match status" value="1"/>
</dbReference>
<dbReference type="Gene3D" id="2.60.120.260">
    <property type="entry name" value="Galactose-binding domain-like"/>
    <property type="match status" value="1"/>
</dbReference>
<evidence type="ECO:0000256" key="1">
    <source>
        <dbReference type="ARBA" id="ARBA00007401"/>
    </source>
</evidence>
<protein>
    <recommendedName>
        <fullName evidence="10">Beta-galactosidase</fullName>
    </recommendedName>
</protein>
<dbReference type="Proteomes" id="UP000732105">
    <property type="component" value="Unassembled WGS sequence"/>
</dbReference>
<dbReference type="InterPro" id="IPR008979">
    <property type="entry name" value="Galactose-bd-like_sf"/>
</dbReference>
<dbReference type="Pfam" id="PF02837">
    <property type="entry name" value="Glyco_hydro_2_N"/>
    <property type="match status" value="1"/>
</dbReference>
<dbReference type="InterPro" id="IPR021720">
    <property type="entry name" value="Malectin_dom"/>
</dbReference>
<feature type="domain" description="Glycoside hydrolase family 2 catalytic" evidence="5">
    <location>
        <begin position="288"/>
        <end position="589"/>
    </location>
</feature>
<dbReference type="RefSeq" id="WP_171597198.1">
    <property type="nucleotide sequence ID" value="NZ_RZNH01000046.1"/>
</dbReference>
<dbReference type="Gene3D" id="2.60.40.10">
    <property type="entry name" value="Immunoglobulins"/>
    <property type="match status" value="2"/>
</dbReference>
<dbReference type="InterPro" id="IPR051913">
    <property type="entry name" value="GH2_Domain-Containing"/>
</dbReference>
<dbReference type="PANTHER" id="PTHR42732:SF1">
    <property type="entry name" value="BETA-MANNOSIDASE"/>
    <property type="match status" value="1"/>
</dbReference>
<evidence type="ECO:0000259" key="6">
    <source>
        <dbReference type="Pfam" id="PF02837"/>
    </source>
</evidence>
<evidence type="ECO:0000259" key="7">
    <source>
        <dbReference type="Pfam" id="PF11721"/>
    </source>
</evidence>
<keyword evidence="9" id="KW-1185">Reference proteome</keyword>
<dbReference type="Pfam" id="PF11721">
    <property type="entry name" value="Malectin"/>
    <property type="match status" value="1"/>
</dbReference>
<proteinExistence type="inferred from homology"/>
<sequence>MGRILLILLLLSFHVQIGKAINSYTINENWQFALEGKAWKTVNLPHTWNAEDAFGDQAYYRGTGIYKKKLSIDSAQVSKALFIQFDGVNAFADLFINDQFVGQHIGGYTAFRFDISNFVHIGENDVKLIVNNELNPNYPPLDGDFTMFGGIYRDAQLIEANKLHIDLDNLSSSGVFIRQKNVSEKNADIFITSKIVNKSEFAKVAELRARIMDANNQVVSTYSKKIKIKPNDQLAIEGKLSSLKNPKLWSPDQPYLYKIIVELYDEDNQELDSRIEPLGIRWFSVDPDKGFYLNGKALKLVGVNRHQDFFGYGNAVPDEAHLKDMRLIKEMGSNFLRIAHYPQDKMILEECDRLGILCCVEVPLNNKNNVFSDEYWQNSMLRQQEMVRQSFNHPSIVIWAMLNECLLRTKLRPPYDPEDEYLKKTGEFAAAINSLLKEEDEDRLTMIVNSEKPDIHLAAGTGLTPDIIGWNLYHCWYGEEKFDNTLNDFITRMHQQFPAKGLMITEYGAGADPRISCEDPHRWDFSREYQVKVHKHFMETILGREDVMGGEVWNFADFASGVRQDTDPNINSKGLMTHDRIPKDAYHYYHVMLSDKPIVRIASGEYKQRIGIEDKTGAETCTQKIEVFGKGGDIKLTINGKLIGTKTPDQHNSAVFKVPFINGLNQLEAKCGDVADMVDIHFNLVPFDLDLYAGKINISVGDHRQFVSREPAGQAFVPEKEYTPGSWGYIGGKAIIKNGLPSVGTALNIYRTKDDPLYQSHREDIQAFQFDVNPGYFEINLLFMEPNTKLKKKPLVYELGKGRKRKEKLEKRVFDVLVNGMLVLKNFNIVEEAGARSAMEKKINVEVKNDKGIRIEFVSVEGSTILSGISLRKIR</sequence>
<accession>A0ABX1X1I0</accession>
<dbReference type="PANTHER" id="PTHR42732">
    <property type="entry name" value="BETA-GALACTOSIDASE"/>
    <property type="match status" value="1"/>
</dbReference>
<dbReference type="InterPro" id="IPR036156">
    <property type="entry name" value="Beta-gal/glucu_dom_sf"/>
</dbReference>
<dbReference type="Gene3D" id="3.20.20.80">
    <property type="entry name" value="Glycosidases"/>
    <property type="match status" value="1"/>
</dbReference>
<feature type="domain" description="Glycoside hydrolase family 2 immunoglobulin-like beta-sandwich" evidence="4">
    <location>
        <begin position="175"/>
        <end position="281"/>
    </location>
</feature>
<keyword evidence="2" id="KW-0378">Hydrolase</keyword>
<dbReference type="Pfam" id="PF00703">
    <property type="entry name" value="Glyco_hydro_2"/>
    <property type="match status" value="1"/>
</dbReference>
<evidence type="ECO:0000259" key="5">
    <source>
        <dbReference type="Pfam" id="PF02836"/>
    </source>
</evidence>
<evidence type="ECO:0000256" key="3">
    <source>
        <dbReference type="ARBA" id="ARBA00023295"/>
    </source>
</evidence>
<dbReference type="SUPFAM" id="SSF49303">
    <property type="entry name" value="beta-Galactosidase/glucuronidase domain"/>
    <property type="match status" value="1"/>
</dbReference>
<dbReference type="InterPro" id="IPR006101">
    <property type="entry name" value="Glyco_hydro_2"/>
</dbReference>
<comment type="similarity">
    <text evidence="1">Belongs to the glycosyl hydrolase 2 family.</text>
</comment>
<evidence type="ECO:0000313" key="9">
    <source>
        <dbReference type="Proteomes" id="UP000732105"/>
    </source>
</evidence>
<organism evidence="8 9">
    <name type="scientific">Marinifilum caeruleilacunae</name>
    <dbReference type="NCBI Taxonomy" id="2499076"/>
    <lineage>
        <taxon>Bacteria</taxon>
        <taxon>Pseudomonadati</taxon>
        <taxon>Bacteroidota</taxon>
        <taxon>Bacteroidia</taxon>
        <taxon>Marinilabiliales</taxon>
        <taxon>Marinifilaceae</taxon>
    </lineage>
</organism>
<keyword evidence="3" id="KW-0326">Glycosidase</keyword>
<dbReference type="SUPFAM" id="SSF51445">
    <property type="entry name" value="(Trans)glycosidases"/>
    <property type="match status" value="1"/>
</dbReference>
<evidence type="ECO:0000259" key="4">
    <source>
        <dbReference type="Pfam" id="PF00703"/>
    </source>
</evidence>
<comment type="caution">
    <text evidence="8">The sequence shown here is derived from an EMBL/GenBank/DDBJ whole genome shotgun (WGS) entry which is preliminary data.</text>
</comment>
<dbReference type="InterPro" id="IPR006102">
    <property type="entry name" value="Ig-like_GH2"/>
</dbReference>
<feature type="domain" description="Malectin" evidence="7">
    <location>
        <begin position="709"/>
        <end position="851"/>
    </location>
</feature>
<dbReference type="SUPFAM" id="SSF49785">
    <property type="entry name" value="Galactose-binding domain-like"/>
    <property type="match status" value="1"/>
</dbReference>
<reference evidence="8 9" key="1">
    <citation type="submission" date="2018-12" db="EMBL/GenBank/DDBJ databases">
        <title>Marinifilum JC070 sp. nov., a marine bacterium isolated from Yongle Blue Hole in the South China Sea.</title>
        <authorList>
            <person name="Fu T."/>
        </authorList>
    </citation>
    <scope>NUCLEOTIDE SEQUENCE [LARGE SCALE GENOMIC DNA]</scope>
    <source>
        <strain evidence="8 9">JC070</strain>
    </source>
</reference>
<feature type="domain" description="Glycosyl hydrolases family 2 sugar binding" evidence="6">
    <location>
        <begin position="56"/>
        <end position="159"/>
    </location>
</feature>
<gene>
    <name evidence="8" type="ORF">ELS83_19245</name>
</gene>
<evidence type="ECO:0000313" key="8">
    <source>
        <dbReference type="EMBL" id="NOU61939.1"/>
    </source>
</evidence>
<evidence type="ECO:0000256" key="2">
    <source>
        <dbReference type="ARBA" id="ARBA00022801"/>
    </source>
</evidence>
<dbReference type="Gene3D" id="2.60.120.430">
    <property type="entry name" value="Galactose-binding lectin"/>
    <property type="match status" value="1"/>
</dbReference>
<dbReference type="EMBL" id="RZNH01000046">
    <property type="protein sequence ID" value="NOU61939.1"/>
    <property type="molecule type" value="Genomic_DNA"/>
</dbReference>
<name>A0ABX1X1I0_9BACT</name>
<dbReference type="InterPro" id="IPR017853">
    <property type="entry name" value="GH"/>
</dbReference>
<dbReference type="PRINTS" id="PR00132">
    <property type="entry name" value="GLHYDRLASE2"/>
</dbReference>
<dbReference type="InterPro" id="IPR013783">
    <property type="entry name" value="Ig-like_fold"/>
</dbReference>
<dbReference type="InterPro" id="IPR006104">
    <property type="entry name" value="Glyco_hydro_2_N"/>
</dbReference>
<dbReference type="InterPro" id="IPR006103">
    <property type="entry name" value="Glyco_hydro_2_cat"/>
</dbReference>